<proteinExistence type="predicted"/>
<protein>
    <recommendedName>
        <fullName evidence="3">Arsenate reductase</fullName>
    </recommendedName>
</protein>
<sequence>MTDDSWVPDTCTLPTAERPLRLAEFDGLFHDALRGADRPAAGHLRLHLDGRAEALARDLIARESACCSFFTFDLASPDGDTLTLDIRVPATRVAVLDALALRATAARGR</sequence>
<comment type="caution">
    <text evidence="1">The sequence shown here is derived from an EMBL/GenBank/DDBJ whole genome shotgun (WGS) entry which is preliminary data.</text>
</comment>
<evidence type="ECO:0000313" key="1">
    <source>
        <dbReference type="EMBL" id="KAB1107569.1"/>
    </source>
</evidence>
<keyword evidence="2" id="KW-1185">Reference proteome</keyword>
<evidence type="ECO:0000313" key="2">
    <source>
        <dbReference type="Proteomes" id="UP000471364"/>
    </source>
</evidence>
<dbReference type="EMBL" id="WAAR01000152">
    <property type="protein sequence ID" value="KAB1107569.1"/>
    <property type="molecule type" value="Genomic_DNA"/>
</dbReference>
<name>A0ABQ6UA05_9ACTN</name>
<evidence type="ECO:0008006" key="3">
    <source>
        <dbReference type="Google" id="ProtNLM"/>
    </source>
</evidence>
<reference evidence="1 2" key="1">
    <citation type="submission" date="2019-09" db="EMBL/GenBank/DDBJ databases">
        <title>High taxonomic diversity of Micromonospora strains isolated from Medicago sativa nodules in different geographical locations.</title>
        <authorList>
            <person name="Martinez-Hidalgo P."/>
            <person name="Flores-Felix J.D."/>
            <person name="Velazquez E."/>
            <person name="Brau L."/>
            <person name="Trujillo M.E."/>
            <person name="Martinez-Molina E."/>
        </authorList>
    </citation>
    <scope>NUCLEOTIDE SEQUENCE [LARGE SCALE GENOMIC DNA]</scope>
    <source>
        <strain evidence="1 2">ALFB5</strain>
    </source>
</reference>
<organism evidence="1 2">
    <name type="scientific">Micromonospora aurantiaca</name>
    <name type="common">nom. illeg.</name>
    <dbReference type="NCBI Taxonomy" id="47850"/>
    <lineage>
        <taxon>Bacteria</taxon>
        <taxon>Bacillati</taxon>
        <taxon>Actinomycetota</taxon>
        <taxon>Actinomycetes</taxon>
        <taxon>Micromonosporales</taxon>
        <taxon>Micromonosporaceae</taxon>
        <taxon>Micromonospora</taxon>
    </lineage>
</organism>
<dbReference type="RefSeq" id="WP_151015190.1">
    <property type="nucleotide sequence ID" value="NZ_CP084582.1"/>
</dbReference>
<accession>A0ABQ6UA05</accession>
<dbReference type="Proteomes" id="UP000471364">
    <property type="component" value="Unassembled WGS sequence"/>
</dbReference>
<gene>
    <name evidence="1" type="ORF">F6X54_26120</name>
</gene>